<organism evidence="1 2">
    <name type="scientific">Phialocephala subalpina</name>
    <dbReference type="NCBI Taxonomy" id="576137"/>
    <lineage>
        <taxon>Eukaryota</taxon>
        <taxon>Fungi</taxon>
        <taxon>Dikarya</taxon>
        <taxon>Ascomycota</taxon>
        <taxon>Pezizomycotina</taxon>
        <taxon>Leotiomycetes</taxon>
        <taxon>Helotiales</taxon>
        <taxon>Mollisiaceae</taxon>
        <taxon>Phialocephala</taxon>
        <taxon>Phialocephala fortinii species complex</taxon>
    </lineage>
</organism>
<dbReference type="Proteomes" id="UP000184330">
    <property type="component" value="Unassembled WGS sequence"/>
</dbReference>
<accession>A0A1L7WM56</accession>
<sequence>MAAQVNGDGPQLAAAGLRTAAFDRRWASVRGPIRNVDGIYATPKGGVPRDGIHAPWPAPGPYFNRPDLLIAQGLSRLTSAPSKACVIETNAARTVDRNSTRPDEAMHVANGAGRGFVIGGAVVGPYETWRLAAAALPVRTARSMPSFLNPSMNLYIHIRVRTAGNVAVPAPVGSVPTEVAAASAADIVAGGDGRQLIEDYRLRQCWYAVLDEGMTACAVPVGIGAAWQMANGIAAATLNAPNSTTIPLLGMTQGYGSDKAAEQACMALKEWFHPTFGSESSAVAATAAAVTTLQNNRRAHYSDIYLTIPNGTNNLNPAVPGITAHNVFGRVMRGQEHDWTKAFL</sequence>
<proteinExistence type="predicted"/>
<gene>
    <name evidence="1" type="ORF">PAC_03724</name>
</gene>
<reference evidence="1 2" key="1">
    <citation type="submission" date="2016-03" db="EMBL/GenBank/DDBJ databases">
        <authorList>
            <person name="Ploux O."/>
        </authorList>
    </citation>
    <scope>NUCLEOTIDE SEQUENCE [LARGE SCALE GENOMIC DNA]</scope>
    <source>
        <strain evidence="1 2">UAMH 11012</strain>
    </source>
</reference>
<protein>
    <submittedName>
        <fullName evidence="1">Uncharacterized protein</fullName>
    </submittedName>
</protein>
<dbReference type="AlphaFoldDB" id="A0A1L7WM56"/>
<evidence type="ECO:0000313" key="2">
    <source>
        <dbReference type="Proteomes" id="UP000184330"/>
    </source>
</evidence>
<dbReference type="OrthoDB" id="10630784at2759"/>
<name>A0A1L7WM56_9HELO</name>
<keyword evidence="2" id="KW-1185">Reference proteome</keyword>
<evidence type="ECO:0000313" key="1">
    <source>
        <dbReference type="EMBL" id="CZR53842.1"/>
    </source>
</evidence>
<dbReference type="EMBL" id="FJOG01000004">
    <property type="protein sequence ID" value="CZR53842.1"/>
    <property type="molecule type" value="Genomic_DNA"/>
</dbReference>